<evidence type="ECO:0000256" key="1">
    <source>
        <dbReference type="SAM" id="MobiDB-lite"/>
    </source>
</evidence>
<sequence length="88" mass="9474">MTDRIDMNRMSLLPIAPSPGIQCLGGVHQQRAGRREIAAAPQDRELSARRPTCKVDDGRVLREFRTGSGATGTAMTCSEAEAETEVSS</sequence>
<dbReference type="AlphaFoldDB" id="A0A2W7N4V9"/>
<name>A0A2W7N4V9_9RHOB</name>
<accession>A0A2W7N4V9</accession>
<reference evidence="2 3" key="1">
    <citation type="submission" date="2018-06" db="EMBL/GenBank/DDBJ databases">
        <title>Genomic Encyclopedia of Archaeal and Bacterial Type Strains, Phase II (KMG-II): from individual species to whole genera.</title>
        <authorList>
            <person name="Goeker M."/>
        </authorList>
    </citation>
    <scope>NUCLEOTIDE SEQUENCE [LARGE SCALE GENOMIC DNA]</scope>
    <source>
        <strain evidence="2 3">DSM 22009</strain>
    </source>
</reference>
<evidence type="ECO:0000313" key="3">
    <source>
        <dbReference type="Proteomes" id="UP000248916"/>
    </source>
</evidence>
<comment type="caution">
    <text evidence="2">The sequence shown here is derived from an EMBL/GenBank/DDBJ whole genome shotgun (WGS) entry which is preliminary data.</text>
</comment>
<dbReference type="EMBL" id="QKZL01000011">
    <property type="protein sequence ID" value="PZX15111.1"/>
    <property type="molecule type" value="Genomic_DNA"/>
</dbReference>
<evidence type="ECO:0000313" key="2">
    <source>
        <dbReference type="EMBL" id="PZX15111.1"/>
    </source>
</evidence>
<keyword evidence="3" id="KW-1185">Reference proteome</keyword>
<dbReference type="Proteomes" id="UP000248916">
    <property type="component" value="Unassembled WGS sequence"/>
</dbReference>
<feature type="region of interest" description="Disordered" evidence="1">
    <location>
        <begin position="68"/>
        <end position="88"/>
    </location>
</feature>
<gene>
    <name evidence="2" type="ORF">LX81_02700</name>
</gene>
<organism evidence="2 3">
    <name type="scientific">Palleronia aestuarii</name>
    <dbReference type="NCBI Taxonomy" id="568105"/>
    <lineage>
        <taxon>Bacteria</taxon>
        <taxon>Pseudomonadati</taxon>
        <taxon>Pseudomonadota</taxon>
        <taxon>Alphaproteobacteria</taxon>
        <taxon>Rhodobacterales</taxon>
        <taxon>Roseobacteraceae</taxon>
        <taxon>Palleronia</taxon>
    </lineage>
</organism>
<proteinExistence type="predicted"/>
<protein>
    <submittedName>
        <fullName evidence="2">Uncharacterized protein</fullName>
    </submittedName>
</protein>